<accession>A0ABQ7JEH6</accession>
<dbReference type="InterPro" id="IPR000504">
    <property type="entry name" value="RRM_dom"/>
</dbReference>
<dbReference type="SMART" id="SM00360">
    <property type="entry name" value="RRM"/>
    <property type="match status" value="1"/>
</dbReference>
<evidence type="ECO:0000256" key="8">
    <source>
        <dbReference type="RuleBase" id="RU364036"/>
    </source>
</evidence>
<evidence type="ECO:0000256" key="3">
    <source>
        <dbReference type="ARBA" id="ARBA00022664"/>
    </source>
</evidence>
<comment type="subcellular location">
    <subcellularLocation>
        <location evidence="1 8">Nucleus</location>
    </subcellularLocation>
</comment>
<keyword evidence="6 8" id="KW-0539">Nucleus</keyword>
<dbReference type="InterPro" id="IPR012677">
    <property type="entry name" value="Nucleotide-bd_a/b_plait_sf"/>
</dbReference>
<evidence type="ECO:0000256" key="9">
    <source>
        <dbReference type="SAM" id="MobiDB-lite"/>
    </source>
</evidence>
<name>A0ABQ7JEH6_9APIC</name>
<feature type="domain" description="RRM" evidence="10">
    <location>
        <begin position="34"/>
        <end position="112"/>
    </location>
</feature>
<evidence type="ECO:0000313" key="11">
    <source>
        <dbReference type="EMBL" id="KAF8822364.1"/>
    </source>
</evidence>
<dbReference type="Proteomes" id="UP000823046">
    <property type="component" value="Unassembled WGS sequence"/>
</dbReference>
<dbReference type="CDD" id="cd12240">
    <property type="entry name" value="RRM_NCBP2"/>
    <property type="match status" value="1"/>
</dbReference>
<keyword evidence="12" id="KW-1185">Reference proteome</keyword>
<evidence type="ECO:0000259" key="10">
    <source>
        <dbReference type="PROSITE" id="PS50102"/>
    </source>
</evidence>
<evidence type="ECO:0000256" key="4">
    <source>
        <dbReference type="ARBA" id="ARBA00022884"/>
    </source>
</evidence>
<keyword evidence="5 8" id="KW-0508">mRNA splicing</keyword>
<dbReference type="SUPFAM" id="SSF54928">
    <property type="entry name" value="RNA-binding domain, RBD"/>
    <property type="match status" value="1"/>
</dbReference>
<dbReference type="PANTHER" id="PTHR18847">
    <property type="entry name" value="20 KD NUCLEAR CAP BINDING PROTEIN"/>
    <property type="match status" value="1"/>
</dbReference>
<protein>
    <recommendedName>
        <fullName evidence="8">Nuclear cap-binding protein subunit 2</fullName>
    </recommendedName>
    <alternativeName>
        <fullName evidence="8">20 kDa nuclear cap-binding protein</fullName>
    </alternativeName>
</protein>
<organism evidence="11 12">
    <name type="scientific">Cardiosporidium cionae</name>
    <dbReference type="NCBI Taxonomy" id="476202"/>
    <lineage>
        <taxon>Eukaryota</taxon>
        <taxon>Sar</taxon>
        <taxon>Alveolata</taxon>
        <taxon>Apicomplexa</taxon>
        <taxon>Aconoidasida</taxon>
        <taxon>Nephromycida</taxon>
        <taxon>Cardiosporidium</taxon>
    </lineage>
</organism>
<keyword evidence="3 8" id="KW-0507">mRNA processing</keyword>
<evidence type="ECO:0000256" key="5">
    <source>
        <dbReference type="ARBA" id="ARBA00023187"/>
    </source>
</evidence>
<proteinExistence type="inferred from homology"/>
<evidence type="ECO:0000256" key="1">
    <source>
        <dbReference type="ARBA" id="ARBA00004123"/>
    </source>
</evidence>
<gene>
    <name evidence="11" type="ORF">IE077_003915</name>
</gene>
<evidence type="ECO:0000256" key="2">
    <source>
        <dbReference type="ARBA" id="ARBA00010725"/>
    </source>
</evidence>
<dbReference type="Gene3D" id="3.30.70.330">
    <property type="match status" value="1"/>
</dbReference>
<comment type="caution">
    <text evidence="11">The sequence shown here is derived from an EMBL/GenBank/DDBJ whole genome shotgun (WGS) entry which is preliminary data.</text>
</comment>
<sequence>MAHLYTNLEPLSQYWDKRSASTREEWQEKIARCTAVYVGNLAFHSTEEQILEIFSKVGQVKKIVMGLNSKAKNPCGFCFIQFFTHDEAERSVRLLNSSIFDGRVIRVDWDSGEGLDNDRKYGRGPRGYQWRDEFRLHYDSGRGGVGKGNEPFQLPQNSRKRQRDFTDSSEPLRGWQKPRIHGFRNDGKVKQFPGYGDARQYLGTNPPPPSTHGGEINSFGPGKQFRSRRKGRR</sequence>
<reference evidence="11 12" key="1">
    <citation type="journal article" date="2020" name="bioRxiv">
        <title>Metabolic contributions of an alphaproteobacterial endosymbiont in the apicomplexan Cardiosporidium cionae.</title>
        <authorList>
            <person name="Hunter E.S."/>
            <person name="Paight C.J."/>
            <person name="Lane C.E."/>
        </authorList>
    </citation>
    <scope>NUCLEOTIDE SEQUENCE [LARGE SCALE GENOMIC DNA]</scope>
    <source>
        <strain evidence="11">ESH_2018</strain>
    </source>
</reference>
<keyword evidence="4 7" id="KW-0694">RNA-binding</keyword>
<dbReference type="Pfam" id="PF00076">
    <property type="entry name" value="RRM_1"/>
    <property type="match status" value="1"/>
</dbReference>
<dbReference type="PROSITE" id="PS50102">
    <property type="entry name" value="RRM"/>
    <property type="match status" value="1"/>
</dbReference>
<evidence type="ECO:0000256" key="6">
    <source>
        <dbReference type="ARBA" id="ARBA00023242"/>
    </source>
</evidence>
<comment type="similarity">
    <text evidence="2 8">Belongs to the RRM NCBP2 family.</text>
</comment>
<feature type="region of interest" description="Disordered" evidence="9">
    <location>
        <begin position="141"/>
        <end position="233"/>
    </location>
</feature>
<dbReference type="InterPro" id="IPR035979">
    <property type="entry name" value="RBD_domain_sf"/>
</dbReference>
<dbReference type="EMBL" id="JADAQX010000060">
    <property type="protein sequence ID" value="KAF8822364.1"/>
    <property type="molecule type" value="Genomic_DNA"/>
</dbReference>
<dbReference type="InterPro" id="IPR027157">
    <property type="entry name" value="NCBP2"/>
</dbReference>
<evidence type="ECO:0000313" key="12">
    <source>
        <dbReference type="Proteomes" id="UP000823046"/>
    </source>
</evidence>
<dbReference type="PANTHER" id="PTHR18847:SF0">
    <property type="entry name" value="NUCLEAR CAP-BINDING PROTEIN SUBUNIT 2"/>
    <property type="match status" value="1"/>
</dbReference>
<dbReference type="InterPro" id="IPR034148">
    <property type="entry name" value="NCBP2_RRM"/>
</dbReference>
<evidence type="ECO:0000256" key="7">
    <source>
        <dbReference type="PROSITE-ProRule" id="PRU00176"/>
    </source>
</evidence>